<dbReference type="InterPro" id="IPR035897">
    <property type="entry name" value="Toll_tir_struct_dom_sf"/>
</dbReference>
<dbReference type="GO" id="GO:0005886">
    <property type="term" value="C:plasma membrane"/>
    <property type="evidence" value="ECO:0007669"/>
    <property type="project" value="TreeGrafter"/>
</dbReference>
<keyword evidence="10" id="KW-0325">Glycoprotein</keyword>
<evidence type="ECO:0000313" key="15">
    <source>
        <dbReference type="Proteomes" id="UP000037510"/>
    </source>
</evidence>
<evidence type="ECO:0000256" key="9">
    <source>
        <dbReference type="ARBA" id="ARBA00023170"/>
    </source>
</evidence>
<evidence type="ECO:0000256" key="6">
    <source>
        <dbReference type="ARBA" id="ARBA00022737"/>
    </source>
</evidence>
<comment type="subcellular location">
    <subcellularLocation>
        <location evidence="1">Membrane</location>
        <topology evidence="1">Single-pass type I membrane protein</topology>
    </subcellularLocation>
</comment>
<keyword evidence="9 14" id="KW-0675">Receptor</keyword>
<feature type="transmembrane region" description="Helical" evidence="11">
    <location>
        <begin position="652"/>
        <end position="676"/>
    </location>
</feature>
<keyword evidence="8 11" id="KW-0472">Membrane</keyword>
<dbReference type="GO" id="GO:0006955">
    <property type="term" value="P:immune response"/>
    <property type="evidence" value="ECO:0007669"/>
    <property type="project" value="InterPro"/>
</dbReference>
<dbReference type="SMART" id="SM00369">
    <property type="entry name" value="LRR_TYP"/>
    <property type="match status" value="9"/>
</dbReference>
<sequence>MLSSHYLWLLLCYAQYARTNLIHEYEDINNKFVYPRDTQSELLPVELGKDRSSGCICRASANNAVVVCFGNHKCIKFPKITYKSERLRVRTTVIDQILKGDLDGYRYLKILEIEANHKLKFVEPGSFRNLTNLEQLSISYNTLLFGIHKNTFEGLVNLRNLTLVNNGFKNILQLTQAFKPNILPALNRLDLSENAFETIPEETFLSMKGTTLEILELNLCRLDSIHKNSFNVLRHLDWLNIGDNDLSAAMIEEFLKSMIRSGIDLVHLDLSGMGFRKQPPRLLMEITGNSTIKRLILARNQFEIIENDAFPIMKNIELIDLRKVMAILIEPNVFNPATFPMLKMLLLSGNNLPGIHKTPLSNQLQILDLSDNKGSASNPMYYEIDSDTFLESKELIILNLAFNSIRSIFDYTFRGLENLQLLNMENGSLYYIGDGSFKPLKRLLILNLANNPLEANQNLTCAQFDGLNELKQLSLENCGIKRFYDDDNIFETMPNLTHLILRNNQLCYITAETIKPLKFLQVLDLSQNLMISWWKPLFLSSGVKPLTIYLTNNKITHFSLSMIQDISYLLENRSNNAMEIDMMDNIFICDCTAMYKAYRWLQVNGTESLKYFFYSSKFRCSTPDLWEDRKVAEYFLSIKTLHCLMYEKISSIMVLMWTAPSLVTIAVVLIIVFIIYKYRMYIRYWMFLAKIALGKNVKKNSSQKALEVKRFKYDAFVSYCNEDRDFVSSMVAELENNPPYLKLCMYERDFEIGSFISEAVQNSINESKYVVLIISNSFAKSQWCRWETQLAEYHRIFLEDGTSYDPLVLIRIGDVQGKYLTNTLKFLLKTKIYNTWDEMNQEDFWRKLRNVLVK</sequence>
<dbReference type="GO" id="GO:0004888">
    <property type="term" value="F:transmembrane signaling receptor activity"/>
    <property type="evidence" value="ECO:0007669"/>
    <property type="project" value="InterPro"/>
</dbReference>
<evidence type="ECO:0000256" key="3">
    <source>
        <dbReference type="ARBA" id="ARBA00022614"/>
    </source>
</evidence>
<dbReference type="GO" id="GO:0002224">
    <property type="term" value="P:toll-like receptor signaling pathway"/>
    <property type="evidence" value="ECO:0007669"/>
    <property type="project" value="InterPro"/>
</dbReference>
<dbReference type="InterPro" id="IPR000157">
    <property type="entry name" value="TIR_dom"/>
</dbReference>
<dbReference type="InterPro" id="IPR017241">
    <property type="entry name" value="Toll-like_receptor"/>
</dbReference>
<keyword evidence="3" id="KW-0433">Leucine-rich repeat</keyword>
<dbReference type="EMBL" id="JTDY01001182">
    <property type="protein sequence ID" value="KOB74623.1"/>
    <property type="molecule type" value="Genomic_DNA"/>
</dbReference>
<evidence type="ECO:0000256" key="7">
    <source>
        <dbReference type="ARBA" id="ARBA00022989"/>
    </source>
</evidence>
<dbReference type="Gene3D" id="3.40.50.10140">
    <property type="entry name" value="Toll/interleukin-1 receptor homology (TIR) domain"/>
    <property type="match status" value="1"/>
</dbReference>
<keyword evidence="15" id="KW-1185">Reference proteome</keyword>
<evidence type="ECO:0000256" key="2">
    <source>
        <dbReference type="ARBA" id="ARBA00009634"/>
    </source>
</evidence>
<evidence type="ECO:0000256" key="4">
    <source>
        <dbReference type="ARBA" id="ARBA00022692"/>
    </source>
</evidence>
<dbReference type="SUPFAM" id="SSF52058">
    <property type="entry name" value="L domain-like"/>
    <property type="match status" value="1"/>
</dbReference>
<dbReference type="AlphaFoldDB" id="A0A0L7LGF1"/>
<evidence type="ECO:0000313" key="14">
    <source>
        <dbReference type="EMBL" id="KOB74623.1"/>
    </source>
</evidence>
<dbReference type="Gene3D" id="3.80.10.10">
    <property type="entry name" value="Ribonuclease Inhibitor"/>
    <property type="match status" value="4"/>
</dbReference>
<dbReference type="STRING" id="104452.A0A0L7LGF1"/>
<organism evidence="14 15">
    <name type="scientific">Operophtera brumata</name>
    <name type="common">Winter moth</name>
    <name type="synonym">Phalaena brumata</name>
    <dbReference type="NCBI Taxonomy" id="104452"/>
    <lineage>
        <taxon>Eukaryota</taxon>
        <taxon>Metazoa</taxon>
        <taxon>Ecdysozoa</taxon>
        <taxon>Arthropoda</taxon>
        <taxon>Hexapoda</taxon>
        <taxon>Insecta</taxon>
        <taxon>Pterygota</taxon>
        <taxon>Neoptera</taxon>
        <taxon>Endopterygota</taxon>
        <taxon>Lepidoptera</taxon>
        <taxon>Glossata</taxon>
        <taxon>Ditrysia</taxon>
        <taxon>Geometroidea</taxon>
        <taxon>Geometridae</taxon>
        <taxon>Larentiinae</taxon>
        <taxon>Operophtera</taxon>
    </lineage>
</organism>
<evidence type="ECO:0000256" key="12">
    <source>
        <dbReference type="SAM" id="SignalP"/>
    </source>
</evidence>
<reference evidence="14 15" key="1">
    <citation type="journal article" date="2015" name="Genome Biol. Evol.">
        <title>The genome of winter moth (Operophtera brumata) provides a genomic perspective on sexual dimorphism and phenology.</title>
        <authorList>
            <person name="Derks M.F."/>
            <person name="Smit S."/>
            <person name="Salis L."/>
            <person name="Schijlen E."/>
            <person name="Bossers A."/>
            <person name="Mateman C."/>
            <person name="Pijl A.S."/>
            <person name="de Ridder D."/>
            <person name="Groenen M.A."/>
            <person name="Visser M.E."/>
            <person name="Megens H.J."/>
        </authorList>
    </citation>
    <scope>NUCLEOTIDE SEQUENCE [LARGE SCALE GENOMIC DNA]</scope>
    <source>
        <strain evidence="14">WM2013NL</strain>
        <tissue evidence="14">Head and thorax</tissue>
    </source>
</reference>
<feature type="chain" id="PRO_5005573307" evidence="12">
    <location>
        <begin position="20"/>
        <end position="854"/>
    </location>
</feature>
<dbReference type="InterPro" id="IPR026906">
    <property type="entry name" value="LRR_5"/>
</dbReference>
<keyword evidence="7 11" id="KW-1133">Transmembrane helix</keyword>
<keyword evidence="5 12" id="KW-0732">Signal</keyword>
<evidence type="ECO:0000256" key="5">
    <source>
        <dbReference type="ARBA" id="ARBA00022729"/>
    </source>
</evidence>
<dbReference type="SMART" id="SM00255">
    <property type="entry name" value="TIR"/>
    <property type="match status" value="1"/>
</dbReference>
<dbReference type="PANTHER" id="PTHR24365">
    <property type="entry name" value="TOLL-LIKE RECEPTOR"/>
    <property type="match status" value="1"/>
</dbReference>
<feature type="signal peptide" evidence="12">
    <location>
        <begin position="1"/>
        <end position="19"/>
    </location>
</feature>
<dbReference type="Pfam" id="PF13855">
    <property type="entry name" value="LRR_8"/>
    <property type="match status" value="1"/>
</dbReference>
<proteinExistence type="inferred from homology"/>
<feature type="domain" description="TIR" evidence="13">
    <location>
        <begin position="711"/>
        <end position="852"/>
    </location>
</feature>
<accession>A0A0L7LGF1</accession>
<dbReference type="Pfam" id="PF13676">
    <property type="entry name" value="TIR_2"/>
    <property type="match status" value="1"/>
</dbReference>
<dbReference type="SUPFAM" id="SSF52047">
    <property type="entry name" value="RNI-like"/>
    <property type="match status" value="1"/>
</dbReference>
<protein>
    <submittedName>
        <fullName evidence="14">Putative toll-like receptor 13</fullName>
    </submittedName>
</protein>
<evidence type="ECO:0000256" key="1">
    <source>
        <dbReference type="ARBA" id="ARBA00004479"/>
    </source>
</evidence>
<comment type="caution">
    <text evidence="14">The sequence shown here is derived from an EMBL/GenBank/DDBJ whole genome shotgun (WGS) entry which is preliminary data.</text>
</comment>
<dbReference type="InterPro" id="IPR001611">
    <property type="entry name" value="Leu-rich_rpt"/>
</dbReference>
<gene>
    <name evidence="14" type="ORF">OBRU01_08753</name>
</gene>
<dbReference type="PANTHER" id="PTHR24365:SF530">
    <property type="entry name" value="MSTPROX-RELATED"/>
    <property type="match status" value="1"/>
</dbReference>
<dbReference type="PROSITE" id="PS50104">
    <property type="entry name" value="TIR"/>
    <property type="match status" value="1"/>
</dbReference>
<dbReference type="Proteomes" id="UP000037510">
    <property type="component" value="Unassembled WGS sequence"/>
</dbReference>
<evidence type="ECO:0000256" key="11">
    <source>
        <dbReference type="SAM" id="Phobius"/>
    </source>
</evidence>
<dbReference type="SUPFAM" id="SSF52200">
    <property type="entry name" value="Toll/Interleukin receptor TIR domain"/>
    <property type="match status" value="1"/>
</dbReference>
<dbReference type="PROSITE" id="PS51450">
    <property type="entry name" value="LRR"/>
    <property type="match status" value="1"/>
</dbReference>
<dbReference type="PIRSF" id="PIRSF037595">
    <property type="entry name" value="Toll-like_receptor"/>
    <property type="match status" value="1"/>
</dbReference>
<name>A0A0L7LGF1_OPEBR</name>
<comment type="similarity">
    <text evidence="2">Belongs to the Toll-like receptor family.</text>
</comment>
<dbReference type="InterPro" id="IPR003591">
    <property type="entry name" value="Leu-rich_rpt_typical-subtyp"/>
</dbReference>
<evidence type="ECO:0000256" key="8">
    <source>
        <dbReference type="ARBA" id="ARBA00023136"/>
    </source>
</evidence>
<evidence type="ECO:0000256" key="10">
    <source>
        <dbReference type="ARBA" id="ARBA00023180"/>
    </source>
</evidence>
<dbReference type="InterPro" id="IPR032675">
    <property type="entry name" value="LRR_dom_sf"/>
</dbReference>
<dbReference type="Pfam" id="PF13306">
    <property type="entry name" value="LRR_5"/>
    <property type="match status" value="1"/>
</dbReference>
<keyword evidence="4 11" id="KW-0812">Transmembrane</keyword>
<evidence type="ECO:0000259" key="13">
    <source>
        <dbReference type="PROSITE" id="PS50104"/>
    </source>
</evidence>
<keyword evidence="6" id="KW-0677">Repeat</keyword>